<feature type="domain" description="Tyrosine-protein phosphatase" evidence="5">
    <location>
        <begin position="88"/>
        <end position="246"/>
    </location>
</feature>
<evidence type="ECO:0000256" key="4">
    <source>
        <dbReference type="SAM" id="MobiDB-lite"/>
    </source>
</evidence>
<dbReference type="CDD" id="cd14526">
    <property type="entry name" value="DSP_laforin-like"/>
    <property type="match status" value="1"/>
</dbReference>
<dbReference type="AlphaFoldDB" id="A0A061QW80"/>
<dbReference type="InterPro" id="IPR045204">
    <property type="entry name" value="DSP_laforin-like"/>
</dbReference>
<evidence type="ECO:0000256" key="1">
    <source>
        <dbReference type="ARBA" id="ARBA00022801"/>
    </source>
</evidence>
<feature type="region of interest" description="Disordered" evidence="4">
    <location>
        <begin position="343"/>
        <end position="367"/>
    </location>
</feature>
<organism evidence="7">
    <name type="scientific">Tetraselmis sp. GSL018</name>
    <dbReference type="NCBI Taxonomy" id="582737"/>
    <lineage>
        <taxon>Eukaryota</taxon>
        <taxon>Viridiplantae</taxon>
        <taxon>Chlorophyta</taxon>
        <taxon>core chlorophytes</taxon>
        <taxon>Chlorodendrophyceae</taxon>
        <taxon>Chlorodendrales</taxon>
        <taxon>Chlorodendraceae</taxon>
        <taxon>Tetraselmis</taxon>
    </lineage>
</organism>
<dbReference type="SUPFAM" id="SSF52799">
    <property type="entry name" value="(Phosphotyrosine protein) phosphatases II"/>
    <property type="match status" value="1"/>
</dbReference>
<feature type="compositionally biased region" description="Basic and acidic residues" evidence="4">
    <location>
        <begin position="347"/>
        <end position="356"/>
    </location>
</feature>
<dbReference type="PROSITE" id="PS50054">
    <property type="entry name" value="TYR_PHOSPHATASE_DUAL"/>
    <property type="match status" value="1"/>
</dbReference>
<name>A0A061QW80_9CHLO</name>
<dbReference type="GO" id="GO:0004721">
    <property type="term" value="F:phosphoprotein phosphatase activity"/>
    <property type="evidence" value="ECO:0007669"/>
    <property type="project" value="UniProtKB-KW"/>
</dbReference>
<evidence type="ECO:0000313" key="7">
    <source>
        <dbReference type="EMBL" id="JAC63973.1"/>
    </source>
</evidence>
<feature type="compositionally biased region" description="Basic and acidic residues" evidence="4">
    <location>
        <begin position="394"/>
        <end position="404"/>
    </location>
</feature>
<dbReference type="InterPro" id="IPR000340">
    <property type="entry name" value="Dual-sp_phosphatase_cat-dom"/>
</dbReference>
<evidence type="ECO:0000259" key="6">
    <source>
        <dbReference type="PROSITE" id="PS50056"/>
    </source>
</evidence>
<accession>A0A061QW80</accession>
<dbReference type="PANTHER" id="PTHR46642">
    <property type="entry name" value="DUAL SPECIFICITY PHOSPHATASE, SUBGROUP, CATALYTIC DOMAIN"/>
    <property type="match status" value="1"/>
</dbReference>
<dbReference type="SMART" id="SM00195">
    <property type="entry name" value="DSPc"/>
    <property type="match status" value="1"/>
</dbReference>
<gene>
    <name evidence="7" type="ORF">TSPGSL018_19339</name>
</gene>
<dbReference type="PANTHER" id="PTHR46642:SF3">
    <property type="entry name" value="PHOSPHOGLUCAN PHOSPHATASE DSP4, CHLOROPLASTIC"/>
    <property type="match status" value="1"/>
</dbReference>
<dbReference type="GO" id="GO:0019203">
    <property type="term" value="F:carbohydrate phosphatase activity"/>
    <property type="evidence" value="ECO:0007669"/>
    <property type="project" value="InterPro"/>
</dbReference>
<dbReference type="GO" id="GO:2001070">
    <property type="term" value="F:starch binding"/>
    <property type="evidence" value="ECO:0007669"/>
    <property type="project" value="TreeGrafter"/>
</dbReference>
<feature type="region of interest" description="Disordered" evidence="4">
    <location>
        <begin position="384"/>
        <end position="404"/>
    </location>
</feature>
<dbReference type="InterPro" id="IPR013783">
    <property type="entry name" value="Ig-like_fold"/>
</dbReference>
<dbReference type="InterPro" id="IPR052832">
    <property type="entry name" value="Starch-Glucan_Phosphatase"/>
</dbReference>
<keyword evidence="1" id="KW-0378">Hydrolase</keyword>
<dbReference type="GO" id="GO:0009507">
    <property type="term" value="C:chloroplast"/>
    <property type="evidence" value="ECO:0007669"/>
    <property type="project" value="TreeGrafter"/>
</dbReference>
<keyword evidence="2" id="KW-0904">Protein phosphatase</keyword>
<dbReference type="EMBL" id="GBEZ01022886">
    <property type="protein sequence ID" value="JAC63973.1"/>
    <property type="molecule type" value="Transcribed_RNA"/>
</dbReference>
<dbReference type="InterPro" id="IPR020422">
    <property type="entry name" value="TYR_PHOSPHATASE_DUAL_dom"/>
</dbReference>
<dbReference type="GO" id="GO:0005983">
    <property type="term" value="P:starch catabolic process"/>
    <property type="evidence" value="ECO:0007669"/>
    <property type="project" value="TreeGrafter"/>
</dbReference>
<dbReference type="PROSITE" id="PS50056">
    <property type="entry name" value="TYR_PHOSPHATASE_2"/>
    <property type="match status" value="1"/>
</dbReference>
<dbReference type="Gene3D" id="3.90.190.10">
    <property type="entry name" value="Protein tyrosine phosphatase superfamily"/>
    <property type="match status" value="1"/>
</dbReference>
<keyword evidence="3" id="KW-0119">Carbohydrate metabolism</keyword>
<dbReference type="Pfam" id="PF00782">
    <property type="entry name" value="DSPc"/>
    <property type="match status" value="1"/>
</dbReference>
<dbReference type="Gene3D" id="2.60.40.10">
    <property type="entry name" value="Immunoglobulins"/>
    <property type="match status" value="1"/>
</dbReference>
<evidence type="ECO:0000259" key="5">
    <source>
        <dbReference type="PROSITE" id="PS50054"/>
    </source>
</evidence>
<sequence>MPGISWITSIRHVRSHAEPNSKITTHRLPEKISRMNIGRKNQFLLPLLRSTVDERGNPVEEVKSSEYTDEMQKRMGGSLTYNHEDGMNFDYILPDLIVGSCPQSAFDVDRLVEEGVGAIFCLQEDHDAQYFGFEIEDIQLRCEERGDIVHVRCPVRDFDPFNLRLKLPTAVAKLHAAQRLAGGKSVYVHCTAGLGRAPGAALAYMFWMRGFDLTEAYNLLMEKRPCHPKLEAIRAATCDILFESSRTPCEILVSRFGTCSSIQVSGLDVGWGQFLDLGYDPARRAFCLRRELLPGKYPYKLVWDGHWSYSGARRRRGPSPSPLLSRARAMSVNLGAGVCTNPSVPRDVGEAPRRTSEGAARGFPFQTGISSSPPFLLLCGSRARRSFGAPSPPETERRSVRPVP</sequence>
<evidence type="ECO:0000256" key="2">
    <source>
        <dbReference type="ARBA" id="ARBA00022912"/>
    </source>
</evidence>
<evidence type="ECO:0000256" key="3">
    <source>
        <dbReference type="ARBA" id="ARBA00023277"/>
    </source>
</evidence>
<reference evidence="7" key="1">
    <citation type="submission" date="2014-05" db="EMBL/GenBank/DDBJ databases">
        <title>The transcriptome of the halophilic microalga Tetraselmis sp. GSL018 isolated from the Great Salt Lake, Utah.</title>
        <authorList>
            <person name="Jinkerson R.E."/>
            <person name="D'Adamo S."/>
            <person name="Posewitz M.C."/>
        </authorList>
    </citation>
    <scope>NUCLEOTIDE SEQUENCE</scope>
    <source>
        <strain evidence="7">GSL018</strain>
    </source>
</reference>
<proteinExistence type="predicted"/>
<dbReference type="InterPro" id="IPR029021">
    <property type="entry name" value="Prot-tyrosine_phosphatase-like"/>
</dbReference>
<feature type="domain" description="Tyrosine specific protein phosphatases" evidence="6">
    <location>
        <begin position="165"/>
        <end position="225"/>
    </location>
</feature>
<protein>
    <submittedName>
        <fullName evidence="7">Protein tyrosine protein</fullName>
    </submittedName>
</protein>
<dbReference type="InterPro" id="IPR000387">
    <property type="entry name" value="Tyr_Pase_dom"/>
</dbReference>